<dbReference type="GO" id="GO:0016301">
    <property type="term" value="F:kinase activity"/>
    <property type="evidence" value="ECO:0007669"/>
    <property type="project" value="UniProtKB-KW"/>
</dbReference>
<dbReference type="Proteomes" id="UP000468443">
    <property type="component" value="Unassembled WGS sequence"/>
</dbReference>
<dbReference type="InterPro" id="IPR020568">
    <property type="entry name" value="Ribosomal_Su5_D2-typ_SF"/>
</dbReference>
<keyword evidence="1" id="KW-0808">Transferase</keyword>
<organism evidence="1 2">
    <name type="scientific">Muriicola jejuensis</name>
    <dbReference type="NCBI Taxonomy" id="504488"/>
    <lineage>
        <taxon>Bacteria</taxon>
        <taxon>Pseudomonadati</taxon>
        <taxon>Bacteroidota</taxon>
        <taxon>Flavobacteriia</taxon>
        <taxon>Flavobacteriales</taxon>
        <taxon>Flavobacteriaceae</taxon>
        <taxon>Muriicola</taxon>
    </lineage>
</organism>
<evidence type="ECO:0000313" key="1">
    <source>
        <dbReference type="EMBL" id="NER11641.1"/>
    </source>
</evidence>
<dbReference type="Gene3D" id="3.30.230.10">
    <property type="match status" value="1"/>
</dbReference>
<keyword evidence="2" id="KW-1185">Reference proteome</keyword>
<name>A0A6P0UED8_9FLAO</name>
<evidence type="ECO:0000313" key="2">
    <source>
        <dbReference type="Proteomes" id="UP000468443"/>
    </source>
</evidence>
<proteinExistence type="predicted"/>
<gene>
    <name evidence="1" type="ORF">GWK09_14010</name>
</gene>
<protein>
    <submittedName>
        <fullName evidence="1">GHMP kinase</fullName>
    </submittedName>
</protein>
<dbReference type="EMBL" id="JAABOP010000006">
    <property type="protein sequence ID" value="NER11641.1"/>
    <property type="molecule type" value="Genomic_DNA"/>
</dbReference>
<sequence>MSVSFRSHGKLLLTGEYAVLDGAEALALPTRFGQTLTVEEGDTPGLAWKSLDHEGRVWFEAHFEDSEFDKNSGHPSGKDTRSILLGLLREALRVNPEFRSKISGRRALSRLEFPREWGLGSSSTLISNLAQWAGADPYVLLWNAFGGSGYDIACARADGPLTYRVQNQVPVAEPVLFDPPFKDHLYFVYLNRKQNSREAISAYKKNGAKQEGFLQRVTEITRAVARCSAQDEFNALLKEHESLLAGALQMQPVQEQLFPDFKGVVKSLGAWGGDFVLASGKGDIPAYFRNKGLDTILPYRDMIL</sequence>
<reference evidence="1 2" key="1">
    <citation type="submission" date="2020-01" db="EMBL/GenBank/DDBJ databases">
        <title>Muriicola jejuensis KCTC 22299.</title>
        <authorList>
            <person name="Wang G."/>
        </authorList>
    </citation>
    <scope>NUCLEOTIDE SEQUENCE [LARGE SCALE GENOMIC DNA]</scope>
    <source>
        <strain evidence="1 2">KCTC 22299</strain>
    </source>
</reference>
<keyword evidence="1" id="KW-0418">Kinase</keyword>
<dbReference type="InterPro" id="IPR047765">
    <property type="entry name" value="GHMP_GYDIA-like"/>
</dbReference>
<accession>A0A6P0UED8</accession>
<dbReference type="RefSeq" id="WP_163694097.1">
    <property type="nucleotide sequence ID" value="NZ_FXTW01000005.1"/>
</dbReference>
<dbReference type="InterPro" id="IPR014721">
    <property type="entry name" value="Ribsml_uS5_D2-typ_fold_subgr"/>
</dbReference>
<dbReference type="SUPFAM" id="SSF54211">
    <property type="entry name" value="Ribosomal protein S5 domain 2-like"/>
    <property type="match status" value="1"/>
</dbReference>
<dbReference type="AlphaFoldDB" id="A0A6P0UED8"/>
<comment type="caution">
    <text evidence="1">The sequence shown here is derived from an EMBL/GenBank/DDBJ whole genome shotgun (WGS) entry which is preliminary data.</text>
</comment>
<dbReference type="NCBIfam" id="NF040656">
    <property type="entry name" value="GHMP_GYDIA"/>
    <property type="match status" value="1"/>
</dbReference>